<dbReference type="InterPro" id="IPR012341">
    <property type="entry name" value="6hp_glycosidase-like_sf"/>
</dbReference>
<name>A0ABP0ZP07_9ASCO</name>
<proteinExistence type="inferred from homology"/>
<dbReference type="EMBL" id="OZ022407">
    <property type="protein sequence ID" value="CAK9438841.1"/>
    <property type="molecule type" value="Genomic_DNA"/>
</dbReference>
<organism evidence="12 13">
    <name type="scientific">Lodderomyces beijingensis</name>
    <dbReference type="NCBI Taxonomy" id="1775926"/>
    <lineage>
        <taxon>Eukaryota</taxon>
        <taxon>Fungi</taxon>
        <taxon>Dikarya</taxon>
        <taxon>Ascomycota</taxon>
        <taxon>Saccharomycotina</taxon>
        <taxon>Pichiomycetes</taxon>
        <taxon>Debaryomycetaceae</taxon>
        <taxon>Candida/Lodderomyces clade</taxon>
        <taxon>Lodderomyces</taxon>
    </lineage>
</organism>
<dbReference type="InterPro" id="IPR050749">
    <property type="entry name" value="Glycosyl_Hydrolase_47"/>
</dbReference>
<dbReference type="InterPro" id="IPR036026">
    <property type="entry name" value="Seven-hairpin_glycosidases"/>
</dbReference>
<evidence type="ECO:0000256" key="2">
    <source>
        <dbReference type="ARBA" id="ARBA00004922"/>
    </source>
</evidence>
<sequence length="545" mass="62855">MSTYKDKPQLPLYYKPASPAKRKKKAMLLKGFFLSISLYVIYYFATREVTFNILSSQPNWKSVQREVRQAMLDSWHTYEKYGWGYDEYHPLSETGENMGPKPLGWMIVDSIDTLMIMDCPEEVGRARNWIKNLDYKFDYEVSNFETTIRMLGGLLSAYHLSEDDMYLDKAVVLANSLHGAYDSPSGIPYSSVNLKTGVGVKNHVDNGATSTAEAATVQLELRYLAKLTGEKDWWDLSENVMKVLEANKPKAGLVPIYVDPDTGKYQGKLIRLGSRGDSYYEYLIKQYLQTYQEEEVYYDMYRESVAGVKKHLVRKTEPDGLTFIGELENGIGGPFSTKMDHLVCFFGGTLAVGATNGLTLEEAMKESWWNQDRESDFILGAELTETCYRMYADVAPTRLSPEIVVFNTDPTKSKNFFIKRADRHNLQRPETVESLFYLYRITGDEKYRRWGLEIFNSFMQYSKVVNEKGDISFDSLSDVTSLNEDGTSKYSDNLESFWFAETLKYLYLLFDDDNTIPLDQYVFNTEAHPFPRFNLGNYKTWRRSV</sequence>
<evidence type="ECO:0000256" key="3">
    <source>
        <dbReference type="ARBA" id="ARBA00007658"/>
    </source>
</evidence>
<keyword evidence="10" id="KW-0326">Glycosidase</keyword>
<dbReference type="SUPFAM" id="SSF48225">
    <property type="entry name" value="Seven-hairpin glycosidases"/>
    <property type="match status" value="1"/>
</dbReference>
<keyword evidence="4" id="KW-0479">Metal-binding</keyword>
<dbReference type="EC" id="3.2.1.-" evidence="10"/>
<comment type="cofactor">
    <cofactor evidence="1">
        <name>Ca(2+)</name>
        <dbReference type="ChEBI" id="CHEBI:29108"/>
    </cofactor>
</comment>
<keyword evidence="6" id="KW-0106">Calcium</keyword>
<gene>
    <name evidence="12" type="ORF">LODBEIA_P30650</name>
</gene>
<keyword evidence="11" id="KW-0472">Membrane</keyword>
<dbReference type="Proteomes" id="UP001497383">
    <property type="component" value="Chromosome 3"/>
</dbReference>
<protein>
    <recommendedName>
        <fullName evidence="10">alpha-1,2-Mannosidase</fullName>
        <ecNumber evidence="10">3.2.1.-</ecNumber>
    </recommendedName>
</protein>
<keyword evidence="11" id="KW-0812">Transmembrane</keyword>
<dbReference type="PANTHER" id="PTHR11742">
    <property type="entry name" value="MANNOSYL-OLIGOSACCHARIDE ALPHA-1,2-MANNOSIDASE-RELATED"/>
    <property type="match status" value="1"/>
</dbReference>
<evidence type="ECO:0000256" key="4">
    <source>
        <dbReference type="ARBA" id="ARBA00022723"/>
    </source>
</evidence>
<keyword evidence="13" id="KW-1185">Reference proteome</keyword>
<comment type="similarity">
    <text evidence="3 10">Belongs to the glycosyl hydrolase 47 family.</text>
</comment>
<feature type="transmembrane region" description="Helical" evidence="11">
    <location>
        <begin position="27"/>
        <end position="45"/>
    </location>
</feature>
<evidence type="ECO:0000256" key="7">
    <source>
        <dbReference type="ARBA" id="ARBA00023157"/>
    </source>
</evidence>
<evidence type="ECO:0000313" key="13">
    <source>
        <dbReference type="Proteomes" id="UP001497383"/>
    </source>
</evidence>
<dbReference type="Gene3D" id="1.50.10.10">
    <property type="match status" value="1"/>
</dbReference>
<comment type="catalytic activity">
    <reaction evidence="9">
        <text>N(4)-(alpha-D-Man-(1-&gt;2)-alpha-D-Man-(1-&gt;2)-alpha-D-Man-(1-&gt;3)-[alpha-D-Man-(1-&gt;2)-alpha-D-Man-(1-&gt;3)-[alpha-D-Man-(1-&gt;2)-alpha-D-Man-(1-&gt;6)]-alpha-D-Man-(1-&gt;6)]-beta-D-Man-(1-&gt;4)-beta-D-GlcNAc-(1-&gt;4)-beta-D-GlcNAc)-L-asparaginyl-[protein] (N-glucan mannose isomer 9A1,2,3B1,2,3) + 4 H2O = N(4)-(alpha-D-Man-(1-&gt;3)-[alpha-D-Man-(1-&gt;3)-[alpha-D-Man-(1-&gt;6)]-alpha-D-Man-(1-&gt;6)]-beta-D-Man-(1-&gt;4)-beta-D-GlcNAc-(1-&gt;4)-beta-D-GlcNAc)-L-asparaginyl-[protein] (N-glucan mannose isomer 5A1,2) + 4 beta-D-mannose</text>
        <dbReference type="Rhea" id="RHEA:56008"/>
        <dbReference type="Rhea" id="RHEA-COMP:14356"/>
        <dbReference type="Rhea" id="RHEA-COMP:14367"/>
        <dbReference type="ChEBI" id="CHEBI:15377"/>
        <dbReference type="ChEBI" id="CHEBI:28563"/>
        <dbReference type="ChEBI" id="CHEBI:59087"/>
        <dbReference type="ChEBI" id="CHEBI:139493"/>
        <dbReference type="EC" id="3.2.1.113"/>
    </reaction>
</comment>
<evidence type="ECO:0000256" key="1">
    <source>
        <dbReference type="ARBA" id="ARBA00001913"/>
    </source>
</evidence>
<keyword evidence="7" id="KW-1015">Disulfide bond</keyword>
<dbReference type="PRINTS" id="PR00747">
    <property type="entry name" value="GLYHDRLASE47"/>
</dbReference>
<dbReference type="RefSeq" id="XP_066830003.1">
    <property type="nucleotide sequence ID" value="XM_066973134.1"/>
</dbReference>
<evidence type="ECO:0000256" key="10">
    <source>
        <dbReference type="RuleBase" id="RU361193"/>
    </source>
</evidence>
<evidence type="ECO:0000256" key="6">
    <source>
        <dbReference type="ARBA" id="ARBA00022837"/>
    </source>
</evidence>
<comment type="catalytic activity">
    <reaction evidence="8">
        <text>N(4)-(alpha-D-Man-(1-&gt;2)-alpha-D-Man-(1-&gt;2)-alpha-D-Man-(1-&gt;3)-[alpha-D-Man-(1-&gt;3)-[alpha-D-Man-(1-&gt;2)-alpha-D-Man-(1-&gt;6)]-alpha-D-Man-(1-&gt;6)]-beta-D-Man-(1-&gt;4)-beta-D-GlcNAc-(1-&gt;4)-beta-D-GlcNAc)-L-asparaginyl-[protein] (N-glucan mannose isomer 8A1,2,3B1,3) + 3 H2O = N(4)-(alpha-D-Man-(1-&gt;3)-[alpha-D-Man-(1-&gt;3)-[alpha-D-Man-(1-&gt;6)]-alpha-D-Man-(1-&gt;6)]-beta-D-Man-(1-&gt;4)-beta-D-GlcNAc-(1-&gt;4)-beta-D-GlcNAc)-L-asparaginyl-[protein] (N-glucan mannose isomer 5A1,2) + 3 beta-D-mannose</text>
        <dbReference type="Rhea" id="RHEA:56028"/>
        <dbReference type="Rhea" id="RHEA-COMP:14358"/>
        <dbReference type="Rhea" id="RHEA-COMP:14367"/>
        <dbReference type="ChEBI" id="CHEBI:15377"/>
        <dbReference type="ChEBI" id="CHEBI:28563"/>
        <dbReference type="ChEBI" id="CHEBI:59087"/>
        <dbReference type="ChEBI" id="CHEBI:60628"/>
        <dbReference type="EC" id="3.2.1.113"/>
    </reaction>
</comment>
<dbReference type="PANTHER" id="PTHR11742:SF55">
    <property type="entry name" value="ENDOPLASMIC RETICULUM MANNOSYL-OLIGOSACCHARIDE 1,2-ALPHA-MANNOSIDASE"/>
    <property type="match status" value="1"/>
</dbReference>
<evidence type="ECO:0000256" key="8">
    <source>
        <dbReference type="ARBA" id="ARBA00047669"/>
    </source>
</evidence>
<evidence type="ECO:0000256" key="9">
    <source>
        <dbReference type="ARBA" id="ARBA00048605"/>
    </source>
</evidence>
<reference evidence="12 13" key="1">
    <citation type="submission" date="2024-03" db="EMBL/GenBank/DDBJ databases">
        <authorList>
            <person name="Brejova B."/>
        </authorList>
    </citation>
    <scope>NUCLEOTIDE SEQUENCE [LARGE SCALE GENOMIC DNA]</scope>
    <source>
        <strain evidence="12 13">CBS 14171</strain>
    </source>
</reference>
<evidence type="ECO:0000256" key="5">
    <source>
        <dbReference type="ARBA" id="ARBA00022801"/>
    </source>
</evidence>
<keyword evidence="11" id="KW-1133">Transmembrane helix</keyword>
<keyword evidence="5 10" id="KW-0378">Hydrolase</keyword>
<dbReference type="InterPro" id="IPR001382">
    <property type="entry name" value="Glyco_hydro_47"/>
</dbReference>
<dbReference type="Pfam" id="PF01532">
    <property type="entry name" value="Glyco_hydro_47"/>
    <property type="match status" value="1"/>
</dbReference>
<evidence type="ECO:0000313" key="12">
    <source>
        <dbReference type="EMBL" id="CAK9438841.1"/>
    </source>
</evidence>
<accession>A0ABP0ZP07</accession>
<evidence type="ECO:0000256" key="11">
    <source>
        <dbReference type="SAM" id="Phobius"/>
    </source>
</evidence>
<comment type="pathway">
    <text evidence="2">Protein modification; protein glycosylation.</text>
</comment>
<dbReference type="GeneID" id="92208261"/>